<evidence type="ECO:0000313" key="2">
    <source>
        <dbReference type="EMBL" id="TFD23956.1"/>
    </source>
</evidence>
<name>A0A4R8ZB82_9MICO</name>
<gene>
    <name evidence="2" type="ORF">E3T27_14330</name>
</gene>
<keyword evidence="1" id="KW-0472">Membrane</keyword>
<dbReference type="AlphaFoldDB" id="A0A4R8ZB82"/>
<sequence>MVRWRERRWRAAKPFTKAKITFRVSLIAFVAVIACSIFIQLPTTVMGGSNNDVRKAWSTLYPQGWQFFTKAPDDAEATVYSVQDGSIDSISEFPNSLTSNLWGFARGQRAQGTELASVTQQSTNWVECGTVDGDCLVETARLAAPEKVKNPSDLPTICGTVIVAMTVPVPWEFRSQFDGWRVDDRAVLLEVQC</sequence>
<proteinExistence type="predicted"/>
<keyword evidence="1" id="KW-1133">Transmembrane helix</keyword>
<dbReference type="PROSITE" id="PS51257">
    <property type="entry name" value="PROKAR_LIPOPROTEIN"/>
    <property type="match status" value="1"/>
</dbReference>
<feature type="transmembrane region" description="Helical" evidence="1">
    <location>
        <begin position="20"/>
        <end position="41"/>
    </location>
</feature>
<dbReference type="OrthoDB" id="799068at2"/>
<dbReference type="NCBIfam" id="TIGR04034">
    <property type="entry name" value="export_SdpA"/>
    <property type="match status" value="1"/>
</dbReference>
<keyword evidence="1" id="KW-0812">Transmembrane</keyword>
<evidence type="ECO:0000256" key="1">
    <source>
        <dbReference type="SAM" id="Phobius"/>
    </source>
</evidence>
<dbReference type="Pfam" id="PF17418">
    <property type="entry name" value="SdpA"/>
    <property type="match status" value="1"/>
</dbReference>
<organism evidence="2 3">
    <name type="scientific">Cryobacterium lyxosi</name>
    <dbReference type="NCBI Taxonomy" id="1259228"/>
    <lineage>
        <taxon>Bacteria</taxon>
        <taxon>Bacillati</taxon>
        <taxon>Actinomycetota</taxon>
        <taxon>Actinomycetes</taxon>
        <taxon>Micrococcales</taxon>
        <taxon>Microbacteriaceae</taxon>
        <taxon>Cryobacterium</taxon>
    </lineage>
</organism>
<comment type="caution">
    <text evidence="2">The sequence shown here is derived from an EMBL/GenBank/DDBJ whole genome shotgun (WGS) entry which is preliminary data.</text>
</comment>
<keyword evidence="3" id="KW-1185">Reference proteome</keyword>
<dbReference type="EMBL" id="SOGT01000015">
    <property type="protein sequence ID" value="TFD23956.1"/>
    <property type="molecule type" value="Genomic_DNA"/>
</dbReference>
<protein>
    <submittedName>
        <fullName evidence="2">SdpA family antimicrobial peptide system protein</fullName>
    </submittedName>
</protein>
<evidence type="ECO:0000313" key="3">
    <source>
        <dbReference type="Proteomes" id="UP000298424"/>
    </source>
</evidence>
<reference evidence="2 3" key="1">
    <citation type="submission" date="2019-03" db="EMBL/GenBank/DDBJ databases">
        <title>Genomics of glacier-inhabiting Cryobacterium strains.</title>
        <authorList>
            <person name="Liu Q."/>
            <person name="Xin Y.-H."/>
        </authorList>
    </citation>
    <scope>NUCLEOTIDE SEQUENCE [LARGE SCALE GENOMIC DNA]</scope>
    <source>
        <strain evidence="2 3">TMT1-1</strain>
    </source>
</reference>
<dbReference type="InterPro" id="IPR023902">
    <property type="entry name" value="Sporulation_SdpA"/>
</dbReference>
<accession>A0A4R8ZB82</accession>
<dbReference type="Proteomes" id="UP000298424">
    <property type="component" value="Unassembled WGS sequence"/>
</dbReference>